<reference evidence="11 12" key="1">
    <citation type="submission" date="2011-01" db="EMBL/GenBank/DDBJ databases">
        <authorList>
            <person name="Weinstock G."/>
            <person name="Sodergren E."/>
            <person name="Clifton S."/>
            <person name="Fulton L."/>
            <person name="Fulton B."/>
            <person name="Courtney L."/>
            <person name="Fronick C."/>
            <person name="Harrison M."/>
            <person name="Strong C."/>
            <person name="Farmer C."/>
            <person name="Delahaunty K."/>
            <person name="Markovic C."/>
            <person name="Hall O."/>
            <person name="Minx P."/>
            <person name="Tomlinson C."/>
            <person name="Mitreva M."/>
            <person name="Hou S."/>
            <person name="Chen J."/>
            <person name="Wollam A."/>
            <person name="Pepin K.H."/>
            <person name="Johnson M."/>
            <person name="Bhonagiri V."/>
            <person name="Zhang X."/>
            <person name="Suruliraj S."/>
            <person name="Warren W."/>
            <person name="Chinwalla A."/>
            <person name="Mardis E.R."/>
            <person name="Wilson R.K."/>
        </authorList>
    </citation>
    <scope>NUCLEOTIDE SEQUENCE [LARGE SCALE GENOMIC DNA]</scope>
    <source>
        <strain evidence="12">DSM 22608 / JCM 16073 / KCTC 15190 / YIT 12066</strain>
    </source>
</reference>
<dbReference type="GO" id="GO:0005525">
    <property type="term" value="F:GTP binding"/>
    <property type="evidence" value="ECO:0007669"/>
    <property type="project" value="UniProtKB-KW"/>
</dbReference>
<evidence type="ECO:0000313" key="11">
    <source>
        <dbReference type="EMBL" id="EFY07708.1"/>
    </source>
</evidence>
<dbReference type="OrthoDB" id="9802323at2"/>
<dbReference type="Pfam" id="PF01139">
    <property type="entry name" value="RtcB"/>
    <property type="match status" value="1"/>
</dbReference>
<keyword evidence="6 9" id="KW-0342">GTP-binding</keyword>
<dbReference type="SUPFAM" id="SSF103365">
    <property type="entry name" value="Hypothetical protein PH1602"/>
    <property type="match status" value="1"/>
</dbReference>
<dbReference type="RefSeq" id="WP_009142678.1">
    <property type="nucleotide sequence ID" value="NZ_GL830958.1"/>
</dbReference>
<gene>
    <name evidence="11" type="ORF">HMPREF9444_00457</name>
</gene>
<keyword evidence="3 10" id="KW-0479">Metal-binding</keyword>
<evidence type="ECO:0000256" key="9">
    <source>
        <dbReference type="PIRSR" id="PIRSR601233-2"/>
    </source>
</evidence>
<dbReference type="eggNOG" id="COG1690">
    <property type="taxonomic scope" value="Bacteria"/>
</dbReference>
<keyword evidence="7 10" id="KW-0464">Manganese</keyword>
<feature type="binding site" evidence="10">
    <location>
        <position position="155"/>
    </location>
    <ligand>
        <name>Mn(2+)</name>
        <dbReference type="ChEBI" id="CHEBI:29035"/>
        <label>1</label>
    </ligand>
</feature>
<keyword evidence="12" id="KW-1185">Reference proteome</keyword>
<evidence type="ECO:0000313" key="12">
    <source>
        <dbReference type="Proteomes" id="UP000018458"/>
    </source>
</evidence>
<dbReference type="GO" id="GO:0006281">
    <property type="term" value="P:DNA repair"/>
    <property type="evidence" value="ECO:0007669"/>
    <property type="project" value="TreeGrafter"/>
</dbReference>
<dbReference type="GO" id="GO:0030145">
    <property type="term" value="F:manganese ion binding"/>
    <property type="evidence" value="ECO:0007669"/>
    <property type="project" value="TreeGrafter"/>
</dbReference>
<dbReference type="STRING" id="762983.HMPREF9444_00457"/>
<dbReference type="InterPro" id="IPR052915">
    <property type="entry name" value="RtcB-like"/>
</dbReference>
<evidence type="ECO:0000256" key="8">
    <source>
        <dbReference type="ARBA" id="ARBA00047746"/>
    </source>
</evidence>
<comment type="cofactor">
    <cofactor evidence="10">
        <name>Mn(2+)</name>
        <dbReference type="ChEBI" id="CHEBI:29035"/>
    </cofactor>
    <text evidence="10">Binds 2 manganese ions per subunit.</text>
</comment>
<dbReference type="Proteomes" id="UP000018458">
    <property type="component" value="Unassembled WGS sequence"/>
</dbReference>
<feature type="binding site" evidence="9">
    <location>
        <begin position="154"/>
        <end position="158"/>
    </location>
    <ligand>
        <name>GMP</name>
        <dbReference type="ChEBI" id="CHEBI:58115"/>
    </ligand>
</feature>
<proteinExistence type="predicted"/>
<comment type="caution">
    <text evidence="11">The sequence shown here is derived from an EMBL/GenBank/DDBJ whole genome shotgun (WGS) entry which is preliminary data.</text>
</comment>
<dbReference type="GO" id="GO:0042245">
    <property type="term" value="P:RNA repair"/>
    <property type="evidence" value="ECO:0007669"/>
    <property type="project" value="UniProtKB-KW"/>
</dbReference>
<evidence type="ECO:0000256" key="7">
    <source>
        <dbReference type="ARBA" id="ARBA00023211"/>
    </source>
</evidence>
<dbReference type="GO" id="GO:0170057">
    <property type="term" value="F:RNA ligase (GTP) activity"/>
    <property type="evidence" value="ECO:0007669"/>
    <property type="project" value="UniProtKB-EC"/>
</dbReference>
<feature type="binding site" evidence="10">
    <location>
        <position position="172"/>
    </location>
    <ligand>
        <name>Mn(2+)</name>
        <dbReference type="ChEBI" id="CHEBI:29035"/>
        <label>2</label>
    </ligand>
</feature>
<keyword evidence="4 9" id="KW-0547">Nucleotide-binding</keyword>
<evidence type="ECO:0000256" key="2">
    <source>
        <dbReference type="ARBA" id="ARBA00022598"/>
    </source>
</evidence>
<comment type="catalytic activity">
    <reaction evidence="8">
        <text>a 3'-end 3'-phospho-ribonucleotide-RNA + a 5'-end dephospho-ribonucleoside-RNA + GTP = a ribonucleotidyl-ribonucleotide-RNA + GMP + diphosphate</text>
        <dbReference type="Rhea" id="RHEA:68076"/>
        <dbReference type="Rhea" id="RHEA-COMP:10463"/>
        <dbReference type="Rhea" id="RHEA-COMP:13936"/>
        <dbReference type="Rhea" id="RHEA-COMP:17355"/>
        <dbReference type="ChEBI" id="CHEBI:33019"/>
        <dbReference type="ChEBI" id="CHEBI:37565"/>
        <dbReference type="ChEBI" id="CHEBI:58115"/>
        <dbReference type="ChEBI" id="CHEBI:83062"/>
        <dbReference type="ChEBI" id="CHEBI:138284"/>
        <dbReference type="ChEBI" id="CHEBI:173118"/>
        <dbReference type="EC" id="6.5.1.8"/>
    </reaction>
</comment>
<protein>
    <recommendedName>
        <fullName evidence="1">3'-phosphate/5'-hydroxy nucleic acid ligase</fullName>
        <ecNumber evidence="1">6.5.1.8</ecNumber>
    </recommendedName>
</protein>
<sequence>MITIENYDVKIFTDNIEDSAKHQIEELLSIDVFKQCRIRIMPDVHAGAGCVIGFTGDLGKRVIPNIVGVDIGCGILVQPFTCIKSMNFHELNEFILGNIPSGRDFRGKNYNVIPDKFMDLYRNGKELIKSMRCYRQLDDPKRLNLSMGSLGGGNHFIEIDKDSENNFYLVVHTGSRGLGKQVAQIYQKLAVKCQSGWTELMQKQNRMIAEYKDAGRRSELKDAIKELHNSFKMHKTAIPYDLCYLEGDFREDYLNDMRICQRWAQNNRALIVNLIMDYLLKGGYIDQDEKGWSQSAFEEGGGADKILD</sequence>
<dbReference type="GO" id="GO:0006396">
    <property type="term" value="P:RNA processing"/>
    <property type="evidence" value="ECO:0007669"/>
    <property type="project" value="InterPro"/>
</dbReference>
<dbReference type="PANTHER" id="PTHR43749:SF2">
    <property type="entry name" value="RNA-SPLICING LIGASE RTCB"/>
    <property type="match status" value="1"/>
</dbReference>
<accession>E8LIE0</accession>
<dbReference type="AlphaFoldDB" id="E8LIE0"/>
<dbReference type="InterPro" id="IPR001233">
    <property type="entry name" value="RtcB"/>
</dbReference>
<name>E8LIE0_SUCHY</name>
<dbReference type="EC" id="6.5.1.8" evidence="1"/>
<dbReference type="EMBL" id="AEVO01000020">
    <property type="protein sequence ID" value="EFY07708.1"/>
    <property type="molecule type" value="Genomic_DNA"/>
</dbReference>
<evidence type="ECO:0000256" key="6">
    <source>
        <dbReference type="ARBA" id="ARBA00023134"/>
    </source>
</evidence>
<evidence type="ECO:0000256" key="1">
    <source>
        <dbReference type="ARBA" id="ARBA00012726"/>
    </source>
</evidence>
<evidence type="ECO:0000256" key="5">
    <source>
        <dbReference type="ARBA" id="ARBA00022800"/>
    </source>
</evidence>
<dbReference type="GO" id="GO:0003909">
    <property type="term" value="F:DNA ligase activity"/>
    <property type="evidence" value="ECO:0007669"/>
    <property type="project" value="TreeGrafter"/>
</dbReference>
<evidence type="ECO:0000256" key="10">
    <source>
        <dbReference type="PIRSR" id="PIRSR601233-3"/>
    </source>
</evidence>
<dbReference type="PANTHER" id="PTHR43749">
    <property type="entry name" value="RNA-SPLICING LIGASE RTCB"/>
    <property type="match status" value="1"/>
</dbReference>
<dbReference type="InterPro" id="IPR036025">
    <property type="entry name" value="RtcB-like_sf"/>
</dbReference>
<keyword evidence="5" id="KW-0692">RNA repair</keyword>
<keyword evidence="2" id="KW-0436">Ligase</keyword>
<dbReference type="HOGENOM" id="CLU_902909_0_0_6"/>
<organism evidence="11 12">
    <name type="scientific">Succinatimonas hippei (strain DSM 22608 / JCM 16073 / KCTC 15190 / YIT 12066)</name>
    <dbReference type="NCBI Taxonomy" id="762983"/>
    <lineage>
        <taxon>Bacteria</taxon>
        <taxon>Pseudomonadati</taxon>
        <taxon>Pseudomonadota</taxon>
        <taxon>Gammaproteobacteria</taxon>
        <taxon>Aeromonadales</taxon>
        <taxon>Succinivibrionaceae</taxon>
        <taxon>Succinatimonas</taxon>
    </lineage>
</organism>
<evidence type="ECO:0000256" key="4">
    <source>
        <dbReference type="ARBA" id="ARBA00022741"/>
    </source>
</evidence>
<feature type="binding site" evidence="10">
    <location>
        <position position="70"/>
    </location>
    <ligand>
        <name>Mn(2+)</name>
        <dbReference type="ChEBI" id="CHEBI:29035"/>
        <label>1</label>
    </ligand>
</feature>
<dbReference type="Gene3D" id="3.90.1860.10">
    <property type="entry name" value="tRNA-splicing ligase RtcB"/>
    <property type="match status" value="1"/>
</dbReference>
<evidence type="ECO:0000256" key="3">
    <source>
        <dbReference type="ARBA" id="ARBA00022723"/>
    </source>
</evidence>